<evidence type="ECO:0000313" key="2">
    <source>
        <dbReference type="Proteomes" id="UP001595648"/>
    </source>
</evidence>
<reference evidence="2" key="1">
    <citation type="journal article" date="2019" name="Int. J. Syst. Evol. Microbiol.">
        <title>The Global Catalogue of Microorganisms (GCM) 10K type strain sequencing project: providing services to taxonomists for standard genome sequencing and annotation.</title>
        <authorList>
            <consortium name="The Broad Institute Genomics Platform"/>
            <consortium name="The Broad Institute Genome Sequencing Center for Infectious Disease"/>
            <person name="Wu L."/>
            <person name="Ma J."/>
        </authorList>
    </citation>
    <scope>NUCLEOTIDE SEQUENCE [LARGE SCALE GENOMIC DNA]</scope>
    <source>
        <strain evidence="2">ICMP 19515</strain>
    </source>
</reference>
<sequence length="101" mass="11028">MSVLLRSTGVELRSAQDQQFLEVLHVPEAAEGGRLDFDYGSLLLEKCQAIIEPAPQCGGPIIRKTLDLVSEGDVEDVSVVIGMPVTERHGQCVTPSRVLRR</sequence>
<organism evidence="1 2">
    <name type="scientific">Mesorhizobium cantuariense</name>
    <dbReference type="NCBI Taxonomy" id="1300275"/>
    <lineage>
        <taxon>Bacteria</taxon>
        <taxon>Pseudomonadati</taxon>
        <taxon>Pseudomonadota</taxon>
        <taxon>Alphaproteobacteria</taxon>
        <taxon>Hyphomicrobiales</taxon>
        <taxon>Phyllobacteriaceae</taxon>
        <taxon>Mesorhizobium</taxon>
    </lineage>
</organism>
<gene>
    <name evidence="1" type="ORF">ACFOJ9_27810</name>
</gene>
<evidence type="ECO:0000313" key="1">
    <source>
        <dbReference type="EMBL" id="MFC3325551.1"/>
    </source>
</evidence>
<dbReference type="RefSeq" id="WP_378983472.1">
    <property type="nucleotide sequence ID" value="NZ_JBHRVD010000001.1"/>
</dbReference>
<dbReference type="EMBL" id="JBHRVD010000001">
    <property type="protein sequence ID" value="MFC3325551.1"/>
    <property type="molecule type" value="Genomic_DNA"/>
</dbReference>
<name>A0ABV7MX22_9HYPH</name>
<keyword evidence="2" id="KW-1185">Reference proteome</keyword>
<proteinExistence type="predicted"/>
<accession>A0ABV7MX22</accession>
<comment type="caution">
    <text evidence="1">The sequence shown here is derived from an EMBL/GenBank/DDBJ whole genome shotgun (WGS) entry which is preliminary data.</text>
</comment>
<dbReference type="Proteomes" id="UP001595648">
    <property type="component" value="Unassembled WGS sequence"/>
</dbReference>
<protein>
    <submittedName>
        <fullName evidence="1">Uncharacterized protein</fullName>
    </submittedName>
</protein>